<comment type="caution">
    <text evidence="1">The sequence shown here is derived from an EMBL/GenBank/DDBJ whole genome shotgun (WGS) entry which is preliminary data.</text>
</comment>
<sequence>QCGGVPANCKDAKLLTIADEIDETLFRGLSPDILKEEEFEELLSNQYVTMHVINNCQYGLKVLFALLVHHNPDK</sequence>
<reference evidence="1" key="1">
    <citation type="submission" date="2021-06" db="EMBL/GenBank/DDBJ databases">
        <authorList>
            <person name="Kallberg Y."/>
            <person name="Tangrot J."/>
            <person name="Rosling A."/>
        </authorList>
    </citation>
    <scope>NUCLEOTIDE SEQUENCE</scope>
    <source>
        <strain evidence="1">IA702</strain>
    </source>
</reference>
<evidence type="ECO:0000313" key="2">
    <source>
        <dbReference type="Proteomes" id="UP000789572"/>
    </source>
</evidence>
<evidence type="ECO:0000313" key="1">
    <source>
        <dbReference type="EMBL" id="CAG8666738.1"/>
    </source>
</evidence>
<feature type="non-terminal residue" evidence="1">
    <location>
        <position position="1"/>
    </location>
</feature>
<gene>
    <name evidence="1" type="ORF">POCULU_LOCUS10742</name>
</gene>
<protein>
    <submittedName>
        <fullName evidence="1">6691_t:CDS:1</fullName>
    </submittedName>
</protein>
<feature type="non-terminal residue" evidence="1">
    <location>
        <position position="74"/>
    </location>
</feature>
<dbReference type="EMBL" id="CAJVPJ010006173">
    <property type="protein sequence ID" value="CAG8666738.1"/>
    <property type="molecule type" value="Genomic_DNA"/>
</dbReference>
<dbReference type="AlphaFoldDB" id="A0A9N9EAF7"/>
<organism evidence="1 2">
    <name type="scientific">Paraglomus occultum</name>
    <dbReference type="NCBI Taxonomy" id="144539"/>
    <lineage>
        <taxon>Eukaryota</taxon>
        <taxon>Fungi</taxon>
        <taxon>Fungi incertae sedis</taxon>
        <taxon>Mucoromycota</taxon>
        <taxon>Glomeromycotina</taxon>
        <taxon>Glomeromycetes</taxon>
        <taxon>Paraglomerales</taxon>
        <taxon>Paraglomeraceae</taxon>
        <taxon>Paraglomus</taxon>
    </lineage>
</organism>
<keyword evidence="2" id="KW-1185">Reference proteome</keyword>
<accession>A0A9N9EAF7</accession>
<name>A0A9N9EAF7_9GLOM</name>
<dbReference type="Proteomes" id="UP000789572">
    <property type="component" value="Unassembled WGS sequence"/>
</dbReference>
<proteinExistence type="predicted"/>